<dbReference type="RefSeq" id="WP_125245778.1">
    <property type="nucleotide sequence ID" value="NZ_RSEB01000001.1"/>
</dbReference>
<dbReference type="InterPro" id="IPR006035">
    <property type="entry name" value="Ureohydrolase"/>
</dbReference>
<keyword evidence="1" id="KW-0479">Metal-binding</keyword>
<evidence type="ECO:0000313" key="5">
    <source>
        <dbReference type="EMBL" id="RRS01300.1"/>
    </source>
</evidence>
<dbReference type="InterPro" id="IPR023696">
    <property type="entry name" value="Ureohydrolase_dom_sf"/>
</dbReference>
<dbReference type="PANTHER" id="PTHR43782">
    <property type="entry name" value="ARGINASE"/>
    <property type="match status" value="1"/>
</dbReference>
<dbReference type="GO" id="GO:0005737">
    <property type="term" value="C:cytoplasm"/>
    <property type="evidence" value="ECO:0007669"/>
    <property type="project" value="TreeGrafter"/>
</dbReference>
<dbReference type="AlphaFoldDB" id="A0A426V395"/>
<evidence type="ECO:0000256" key="4">
    <source>
        <dbReference type="PROSITE-ProRule" id="PRU00742"/>
    </source>
</evidence>
<organism evidence="5 6">
    <name type="scientific">Glycomyces terrestris</name>
    <dbReference type="NCBI Taxonomy" id="2493553"/>
    <lineage>
        <taxon>Bacteria</taxon>
        <taxon>Bacillati</taxon>
        <taxon>Actinomycetota</taxon>
        <taxon>Actinomycetes</taxon>
        <taxon>Glycomycetales</taxon>
        <taxon>Glycomycetaceae</taxon>
        <taxon>Glycomyces</taxon>
    </lineage>
</organism>
<reference evidence="5 6" key="1">
    <citation type="submission" date="2018-12" db="EMBL/GenBank/DDBJ databases">
        <title>Glycomyces sp. YIM 121974 draft genome.</title>
        <authorList>
            <person name="Li Q."/>
        </authorList>
    </citation>
    <scope>NUCLEOTIDE SEQUENCE [LARGE SCALE GENOMIC DNA]</scope>
    <source>
        <strain evidence="5 6">YIM 121974</strain>
    </source>
</reference>
<protein>
    <submittedName>
        <fullName evidence="5">Arginase family protein</fullName>
    </submittedName>
</protein>
<evidence type="ECO:0000256" key="2">
    <source>
        <dbReference type="ARBA" id="ARBA00022801"/>
    </source>
</evidence>
<dbReference type="PROSITE" id="PS51409">
    <property type="entry name" value="ARGINASE_2"/>
    <property type="match status" value="1"/>
</dbReference>
<dbReference type="PIRSF" id="PIRSF036979">
    <property type="entry name" value="Arginase"/>
    <property type="match status" value="1"/>
</dbReference>
<accession>A0A426V395</accession>
<dbReference type="PRINTS" id="PR00116">
    <property type="entry name" value="ARGINASE"/>
</dbReference>
<dbReference type="CDD" id="cd09999">
    <property type="entry name" value="Arginase-like_1"/>
    <property type="match status" value="1"/>
</dbReference>
<gene>
    <name evidence="5" type="ORF">EIW28_00515</name>
</gene>
<evidence type="ECO:0000313" key="6">
    <source>
        <dbReference type="Proteomes" id="UP000277256"/>
    </source>
</evidence>
<evidence type="ECO:0000256" key="1">
    <source>
        <dbReference type="ARBA" id="ARBA00022723"/>
    </source>
</evidence>
<dbReference type="Gene3D" id="3.40.800.10">
    <property type="entry name" value="Ureohydrolase domain"/>
    <property type="match status" value="1"/>
</dbReference>
<dbReference type="Pfam" id="PF00491">
    <property type="entry name" value="Arginase"/>
    <property type="match status" value="1"/>
</dbReference>
<comment type="similarity">
    <text evidence="4">Belongs to the arginase family.</text>
</comment>
<proteinExistence type="inferred from homology"/>
<dbReference type="EMBL" id="RSEB01000001">
    <property type="protein sequence ID" value="RRS01300.1"/>
    <property type="molecule type" value="Genomic_DNA"/>
</dbReference>
<keyword evidence="3" id="KW-0464">Manganese</keyword>
<dbReference type="PANTHER" id="PTHR43782:SF3">
    <property type="entry name" value="ARGINASE"/>
    <property type="match status" value="1"/>
</dbReference>
<dbReference type="GO" id="GO:0030145">
    <property type="term" value="F:manganese ion binding"/>
    <property type="evidence" value="ECO:0007669"/>
    <property type="project" value="TreeGrafter"/>
</dbReference>
<evidence type="ECO:0000256" key="3">
    <source>
        <dbReference type="ARBA" id="ARBA00023211"/>
    </source>
</evidence>
<dbReference type="GO" id="GO:0004053">
    <property type="term" value="F:arginase activity"/>
    <property type="evidence" value="ECO:0007669"/>
    <property type="project" value="TreeGrafter"/>
</dbReference>
<keyword evidence="2" id="KW-0378">Hydrolase</keyword>
<comment type="caution">
    <text evidence="5">The sequence shown here is derived from an EMBL/GenBank/DDBJ whole genome shotgun (WGS) entry which is preliminary data.</text>
</comment>
<dbReference type="Proteomes" id="UP000277256">
    <property type="component" value="Unassembled WGS sequence"/>
</dbReference>
<keyword evidence="6" id="KW-1185">Reference proteome</keyword>
<name>A0A426V395_9ACTN</name>
<dbReference type="OrthoDB" id="7331788at2"/>
<dbReference type="SUPFAM" id="SSF52768">
    <property type="entry name" value="Arginase/deacetylase"/>
    <property type="match status" value="1"/>
</dbReference>
<sequence>MNSADWFLLGAPWDCSGSGRGEQAAPAALRAAGLSGLVHTDLGDAACAIDSHERDARTGVLALPETVRAAHALADELEGALRNQAGRRPLVVGGDCSLLLGIVPALRRSHGPMGLWFLDGHPDYSDGPGSETGETADMELAVLTGDGADPLVALAGAVPMIPADAVVLLGHRSSGLDAAARRELERVPAAMHRCDAAAVAADPAAAGRRAAALPAEPGLRMWLHLDVDVLDGEVLPAVSYAQPGGLDWDQLAAVMAPLARSERLLGASVADFRPDLDPTGAHAARLLELLERVLP</sequence>